<reference evidence="2" key="1">
    <citation type="submission" date="2025-08" db="UniProtKB">
        <authorList>
            <consortium name="RefSeq"/>
        </authorList>
    </citation>
    <scope>IDENTIFICATION</scope>
</reference>
<evidence type="ECO:0000313" key="2">
    <source>
        <dbReference type="RefSeq" id="XP_073912175.1"/>
    </source>
</evidence>
<proteinExistence type="predicted"/>
<accession>A0AC58L4U0</accession>
<dbReference type="RefSeq" id="XP_073912175.1">
    <property type="nucleotide sequence ID" value="XM_074056074.1"/>
</dbReference>
<gene>
    <name evidence="2" type="primary">C15H16orf87</name>
</gene>
<sequence>MSATRAKKVKMATKSCPECDQQVPVACKSCPCGYIFISRKLLNAKHSEKSPPSTENKHEAKRRRTERVRREKINSTVNKDLENRKRSRSNSHSDHIRRGRGRPKSASAKKHEEERDGESSLKDQGRIPPCLLIKTLERLIQNVFSKSNSSFTAPRLGHSILWEMRKDGQKEGALIIPFFSYMFYKKEGSGLKFHMFYCSFS</sequence>
<name>A0AC58L4U0_CASCN</name>
<dbReference type="Proteomes" id="UP001732720">
    <property type="component" value="Chromosome 15"/>
</dbReference>
<protein>
    <submittedName>
        <fullName evidence="2">UPF0547 protein C16orf87 homolog isoform X1</fullName>
    </submittedName>
</protein>
<organism evidence="1 2">
    <name type="scientific">Castor canadensis</name>
    <name type="common">American beaver</name>
    <dbReference type="NCBI Taxonomy" id="51338"/>
    <lineage>
        <taxon>Eukaryota</taxon>
        <taxon>Metazoa</taxon>
        <taxon>Chordata</taxon>
        <taxon>Craniata</taxon>
        <taxon>Vertebrata</taxon>
        <taxon>Euteleostomi</taxon>
        <taxon>Mammalia</taxon>
        <taxon>Eutheria</taxon>
        <taxon>Euarchontoglires</taxon>
        <taxon>Glires</taxon>
        <taxon>Rodentia</taxon>
        <taxon>Castorimorpha</taxon>
        <taxon>Castoridae</taxon>
        <taxon>Castor</taxon>
    </lineage>
</organism>
<evidence type="ECO:0000313" key="1">
    <source>
        <dbReference type="Proteomes" id="UP001732720"/>
    </source>
</evidence>
<keyword evidence="1" id="KW-1185">Reference proteome</keyword>